<evidence type="ECO:0000313" key="8">
    <source>
        <dbReference type="Proteomes" id="UP000229681"/>
    </source>
</evidence>
<dbReference type="InterPro" id="IPR000086">
    <property type="entry name" value="NUDIX_hydrolase_dom"/>
</dbReference>
<comment type="caution">
    <text evidence="6">The sequence shown here is derived from an EMBL/GenBank/DDBJ whole genome shotgun (WGS) entry which is preliminary data.</text>
</comment>
<protein>
    <submittedName>
        <fullName evidence="6">DNA mismatch repair protein MutT</fullName>
    </submittedName>
</protein>
<dbReference type="Proteomes" id="UP000228947">
    <property type="component" value="Unassembled WGS sequence"/>
</dbReference>
<sequence length="159" mass="17935">MSDLYCLHCGTRMQLRERFDKLRPVCPACGYVHFEDPKVAVAVFVRQAERVLLVLRANEPERGKWALPAGYVDRGEDPKAAAEREVLQETGLSVQVTRLLDVIYEGLIVIVYEACVIGGTLRAADDATEARWFTRHDLPEIAFRSTQQVIAAWQRDGTC</sequence>
<dbReference type="Pfam" id="PF00293">
    <property type="entry name" value="NUDIX"/>
    <property type="match status" value="1"/>
</dbReference>
<dbReference type="AlphaFoldDB" id="A0A2M8Q020"/>
<dbReference type="SUPFAM" id="SSF55811">
    <property type="entry name" value="Nudix"/>
    <property type="match status" value="1"/>
</dbReference>
<dbReference type="InterPro" id="IPR015797">
    <property type="entry name" value="NUDIX_hydrolase-like_dom_sf"/>
</dbReference>
<evidence type="ECO:0000313" key="5">
    <source>
        <dbReference type="EMBL" id="PJF37115.1"/>
    </source>
</evidence>
<feature type="domain" description="Nudix hydrolase" evidence="4">
    <location>
        <begin position="36"/>
        <end position="156"/>
    </location>
</feature>
<dbReference type="EMBL" id="PGTL01000004">
    <property type="protein sequence ID" value="PJF43119.1"/>
    <property type="molecule type" value="Genomic_DNA"/>
</dbReference>
<dbReference type="PROSITE" id="PS51462">
    <property type="entry name" value="NUDIX"/>
    <property type="match status" value="1"/>
</dbReference>
<evidence type="ECO:0000256" key="1">
    <source>
        <dbReference type="ARBA" id="ARBA00001946"/>
    </source>
</evidence>
<dbReference type="PANTHER" id="PTHR43222:SF2">
    <property type="entry name" value="NUDIX HYDROLASE 23, CHLOROPLASTIC"/>
    <property type="match status" value="1"/>
</dbReference>
<reference evidence="7 8" key="1">
    <citation type="submission" date="2017-11" db="EMBL/GenBank/DDBJ databases">
        <title>Evolution of Phototrophy in the Chloroflexi Phylum Driven by Horizontal Gene Transfer.</title>
        <authorList>
            <person name="Ward L.M."/>
            <person name="Hemp J."/>
            <person name="Shih P.M."/>
            <person name="Mcglynn S.E."/>
            <person name="Fischer W."/>
        </authorList>
    </citation>
    <scope>NUCLEOTIDE SEQUENCE [LARGE SCALE GENOMIC DNA]</scope>
    <source>
        <strain evidence="6">CP1_1M</strain>
        <strain evidence="5">JP3_13</strain>
    </source>
</reference>
<dbReference type="Proteomes" id="UP000229681">
    <property type="component" value="Unassembled WGS sequence"/>
</dbReference>
<dbReference type="EMBL" id="PGTM01000014">
    <property type="protein sequence ID" value="PJF37115.1"/>
    <property type="molecule type" value="Genomic_DNA"/>
</dbReference>
<organism evidence="6 7">
    <name type="scientific">Candidatus Thermofonsia Clade 1 bacterium</name>
    <dbReference type="NCBI Taxonomy" id="2364210"/>
    <lineage>
        <taxon>Bacteria</taxon>
        <taxon>Bacillati</taxon>
        <taxon>Chloroflexota</taxon>
        <taxon>Candidatus Thermofontia</taxon>
        <taxon>Candidatus Thermofonsia Clade 1</taxon>
    </lineage>
</organism>
<keyword evidence="3" id="KW-0460">Magnesium</keyword>
<gene>
    <name evidence="5" type="ORF">CUN49_01890</name>
    <name evidence="6" type="ORF">CUN50_01650</name>
</gene>
<dbReference type="InterPro" id="IPR020476">
    <property type="entry name" value="Nudix_hydrolase"/>
</dbReference>
<name>A0A2M8Q020_9CHLR</name>
<comment type="cofactor">
    <cofactor evidence="1">
        <name>Mg(2+)</name>
        <dbReference type="ChEBI" id="CHEBI:18420"/>
    </cofactor>
</comment>
<evidence type="ECO:0000313" key="7">
    <source>
        <dbReference type="Proteomes" id="UP000228947"/>
    </source>
</evidence>
<accession>A0A2M8PHT6</accession>
<evidence type="ECO:0000256" key="3">
    <source>
        <dbReference type="ARBA" id="ARBA00022842"/>
    </source>
</evidence>
<accession>A0A2M8Q020</accession>
<keyword evidence="2" id="KW-0378">Hydrolase</keyword>
<dbReference type="PRINTS" id="PR00502">
    <property type="entry name" value="NUDIXFAMILY"/>
</dbReference>
<evidence type="ECO:0000259" key="4">
    <source>
        <dbReference type="PROSITE" id="PS51462"/>
    </source>
</evidence>
<evidence type="ECO:0000256" key="2">
    <source>
        <dbReference type="ARBA" id="ARBA00022801"/>
    </source>
</evidence>
<dbReference type="Gene3D" id="3.90.79.10">
    <property type="entry name" value="Nucleoside Triphosphate Pyrophosphohydrolase"/>
    <property type="match status" value="1"/>
</dbReference>
<proteinExistence type="predicted"/>
<evidence type="ECO:0000313" key="6">
    <source>
        <dbReference type="EMBL" id="PJF43119.1"/>
    </source>
</evidence>
<dbReference type="GO" id="GO:0016787">
    <property type="term" value="F:hydrolase activity"/>
    <property type="evidence" value="ECO:0007669"/>
    <property type="project" value="UniProtKB-KW"/>
</dbReference>
<dbReference type="PANTHER" id="PTHR43222">
    <property type="entry name" value="NUDIX HYDROLASE 23"/>
    <property type="match status" value="1"/>
</dbReference>